<gene>
    <name evidence="1" type="ORF">ED312_18175</name>
</gene>
<sequence>MKQLCSISFILFFGFPVFSQETAEEIIYDKRDDHIESFPNRVTTRLFYINTSNSFNFTDKNSRDAVRLIPNKQDRIGASVAFRNIAVSYSVAPDFLAVNKDNKHSKLFNLNLRAYFGKWMQTLDLYRQKGFFVEYETISPYYPEMKSFKIGGATSYILNDKFSYRAIASQDEKQLQSAGSFIPGIVYYYTKLNINMDSLNQEFHLFDIAFSPAYHYNWVPAKNLLLSAGISAGIGLNHSTSEDESFTSLLTELNLKGSFIYDLSNLYTGLHYSYLILNHNTDRSTYIKDNIPFFQIFIGYRFKAAEKLIRKADKINDKLKIKSE</sequence>
<dbReference type="InterPro" id="IPR025535">
    <property type="entry name" value="DUF4421"/>
</dbReference>
<proteinExistence type="predicted"/>
<dbReference type="EMBL" id="RJTM01000120">
    <property type="protein sequence ID" value="RNL81898.1"/>
    <property type="molecule type" value="Genomic_DNA"/>
</dbReference>
<dbReference type="RefSeq" id="WP_123217452.1">
    <property type="nucleotide sequence ID" value="NZ_RJTM01000120.1"/>
</dbReference>
<reference evidence="1 2" key="1">
    <citation type="submission" date="2018-10" db="EMBL/GenBank/DDBJ databases">
        <title>Sinomicrobium pectinilyticum sp. nov., a pectinase-producing bacterium isolated from alkaline and saline soil, and emended description of the genus Sinomicrobium.</title>
        <authorList>
            <person name="Cheng B."/>
            <person name="Li C."/>
            <person name="Lai Q."/>
            <person name="Du M."/>
            <person name="Shao Z."/>
            <person name="Xu P."/>
            <person name="Yang C."/>
        </authorList>
    </citation>
    <scope>NUCLEOTIDE SEQUENCE [LARGE SCALE GENOMIC DNA]</scope>
    <source>
        <strain evidence="1 2">5DNS001</strain>
    </source>
</reference>
<dbReference type="OrthoDB" id="669053at2"/>
<comment type="caution">
    <text evidence="1">The sequence shown here is derived from an EMBL/GenBank/DDBJ whole genome shotgun (WGS) entry which is preliminary data.</text>
</comment>
<protein>
    <submittedName>
        <fullName evidence="1">DUF4421 domain-containing protein</fullName>
    </submittedName>
</protein>
<dbReference type="Proteomes" id="UP000267469">
    <property type="component" value="Unassembled WGS sequence"/>
</dbReference>
<name>A0A3N0E217_SINP1</name>
<dbReference type="Pfam" id="PF14391">
    <property type="entry name" value="DUF4421"/>
    <property type="match status" value="1"/>
</dbReference>
<organism evidence="1 2">
    <name type="scientific">Sinomicrobium pectinilyticum</name>
    <dbReference type="NCBI Taxonomy" id="1084421"/>
    <lineage>
        <taxon>Bacteria</taxon>
        <taxon>Pseudomonadati</taxon>
        <taxon>Bacteroidota</taxon>
        <taxon>Flavobacteriia</taxon>
        <taxon>Flavobacteriales</taxon>
        <taxon>Flavobacteriaceae</taxon>
        <taxon>Sinomicrobium</taxon>
    </lineage>
</organism>
<evidence type="ECO:0000313" key="1">
    <source>
        <dbReference type="EMBL" id="RNL81898.1"/>
    </source>
</evidence>
<accession>A0A3N0E217</accession>
<keyword evidence="2" id="KW-1185">Reference proteome</keyword>
<dbReference type="AlphaFoldDB" id="A0A3N0E217"/>
<evidence type="ECO:0000313" key="2">
    <source>
        <dbReference type="Proteomes" id="UP000267469"/>
    </source>
</evidence>